<keyword evidence="2" id="KW-1185">Reference proteome</keyword>
<dbReference type="RefSeq" id="WP_144236934.1">
    <property type="nucleotide sequence ID" value="NZ_VJWA01000001.1"/>
</dbReference>
<dbReference type="OrthoDB" id="7506225at2"/>
<dbReference type="AlphaFoldDB" id="A0A552UJ95"/>
<accession>A0A552UJ95</accession>
<protein>
    <submittedName>
        <fullName evidence="1">Uncharacterized protein</fullName>
    </submittedName>
</protein>
<name>A0A552UJ95_9SPHN</name>
<reference evidence="1 2" key="1">
    <citation type="submission" date="2019-07" db="EMBL/GenBank/DDBJ databases">
        <title>Novel species isolated from glacier.</title>
        <authorList>
            <person name="Liu Q."/>
            <person name="Xin Y.-H."/>
        </authorList>
    </citation>
    <scope>NUCLEOTIDE SEQUENCE [LARGE SCALE GENOMIC DNA]</scope>
    <source>
        <strain evidence="1 2">LB1R16</strain>
    </source>
</reference>
<evidence type="ECO:0000313" key="1">
    <source>
        <dbReference type="EMBL" id="TRW18241.1"/>
    </source>
</evidence>
<dbReference type="EMBL" id="VJWA01000001">
    <property type="protein sequence ID" value="TRW18241.1"/>
    <property type="molecule type" value="Genomic_DNA"/>
</dbReference>
<organism evidence="1 2">
    <name type="scientific">Glacieibacterium frigidum</name>
    <dbReference type="NCBI Taxonomy" id="2593303"/>
    <lineage>
        <taxon>Bacteria</taxon>
        <taxon>Pseudomonadati</taxon>
        <taxon>Pseudomonadota</taxon>
        <taxon>Alphaproteobacteria</taxon>
        <taxon>Sphingomonadales</taxon>
        <taxon>Sphingosinicellaceae</taxon>
        <taxon>Glacieibacterium</taxon>
    </lineage>
</organism>
<proteinExistence type="predicted"/>
<gene>
    <name evidence="1" type="ORF">FMM06_09130</name>
</gene>
<evidence type="ECO:0000313" key="2">
    <source>
        <dbReference type="Proteomes" id="UP000317894"/>
    </source>
</evidence>
<sequence>MPERKFPDTWVHQHRVHDAGLLGYTVELTCPGCGRVRGFDPYALWWLFEQRGWDDRLKHVPRRFRCTPCYIARRRVVRPTLRITNDPATDDTLKRPDALTWKKSVKRRQT</sequence>
<dbReference type="Proteomes" id="UP000317894">
    <property type="component" value="Unassembled WGS sequence"/>
</dbReference>
<comment type="caution">
    <text evidence="1">The sequence shown here is derived from an EMBL/GenBank/DDBJ whole genome shotgun (WGS) entry which is preliminary data.</text>
</comment>